<dbReference type="Pfam" id="PF02458">
    <property type="entry name" value="Transferase"/>
    <property type="match status" value="1"/>
</dbReference>
<reference evidence="4" key="4">
    <citation type="journal article" date="2018" name="Nat. Plants">
        <title>Whole-genome landscape of Medicago truncatula symbiotic genes.</title>
        <authorList>
            <person name="Pecrix Y."/>
            <person name="Gamas P."/>
            <person name="Carrere S."/>
        </authorList>
    </citation>
    <scope>NUCLEOTIDE SEQUENCE</scope>
    <source>
        <tissue evidence="4">Leaves</tissue>
    </source>
</reference>
<dbReference type="InterPro" id="IPR023213">
    <property type="entry name" value="CAT-like_dom_sf"/>
</dbReference>
<dbReference type="InterPro" id="IPR050898">
    <property type="entry name" value="Plant_acyltransferase"/>
</dbReference>
<dbReference type="EC" id="2.3.1.196" evidence="4"/>
<evidence type="ECO:0000256" key="1">
    <source>
        <dbReference type="ARBA" id="ARBA00009861"/>
    </source>
</evidence>
<evidence type="ECO:0000313" key="5">
    <source>
        <dbReference type="EnsemblPlants" id="KEH40971"/>
    </source>
</evidence>
<dbReference type="PANTHER" id="PTHR31147:SF66">
    <property type="entry name" value="OS05G0315700 PROTEIN"/>
    <property type="match status" value="1"/>
</dbReference>
<dbReference type="Gramene" id="rna2013">
    <property type="protein sequence ID" value="RHN78446.1"/>
    <property type="gene ID" value="gene2013"/>
</dbReference>
<proteinExistence type="inferred from homology"/>
<dbReference type="Proteomes" id="UP000265566">
    <property type="component" value="Chromosome 1"/>
</dbReference>
<organism evidence="3 6">
    <name type="scientific">Medicago truncatula</name>
    <name type="common">Barrel medic</name>
    <name type="synonym">Medicago tribuloides</name>
    <dbReference type="NCBI Taxonomy" id="3880"/>
    <lineage>
        <taxon>Eukaryota</taxon>
        <taxon>Viridiplantae</taxon>
        <taxon>Streptophyta</taxon>
        <taxon>Embryophyta</taxon>
        <taxon>Tracheophyta</taxon>
        <taxon>Spermatophyta</taxon>
        <taxon>Magnoliopsida</taxon>
        <taxon>eudicotyledons</taxon>
        <taxon>Gunneridae</taxon>
        <taxon>Pentapetalae</taxon>
        <taxon>rosids</taxon>
        <taxon>fabids</taxon>
        <taxon>Fabales</taxon>
        <taxon>Fabaceae</taxon>
        <taxon>Papilionoideae</taxon>
        <taxon>50 kb inversion clade</taxon>
        <taxon>NPAAA clade</taxon>
        <taxon>Hologalegina</taxon>
        <taxon>IRL clade</taxon>
        <taxon>Trifolieae</taxon>
        <taxon>Medicago</taxon>
    </lineage>
</organism>
<name>A0A072VH86_MEDTR</name>
<dbReference type="Gene3D" id="3.30.559.10">
    <property type="entry name" value="Chloramphenicol acetyltransferase-like domain"/>
    <property type="match status" value="2"/>
</dbReference>
<gene>
    <name evidence="5" type="primary">25482871</name>
    <name evidence="3" type="ordered locus">MTR_1g040215</name>
    <name evidence="4" type="ORF">MtrunA17_Chr1g0165681</name>
</gene>
<dbReference type="HOGENOM" id="CLU_014546_2_2_1"/>
<reference evidence="3 6" key="2">
    <citation type="journal article" date="2014" name="BMC Genomics">
        <title>An improved genome release (version Mt4.0) for the model legume Medicago truncatula.</title>
        <authorList>
            <person name="Tang H."/>
            <person name="Krishnakumar V."/>
            <person name="Bidwell S."/>
            <person name="Rosen B."/>
            <person name="Chan A."/>
            <person name="Zhou S."/>
            <person name="Gentzbittel L."/>
            <person name="Childs K.L."/>
            <person name="Yandell M."/>
            <person name="Gundlach H."/>
            <person name="Mayer K.F."/>
            <person name="Schwartz D.C."/>
            <person name="Town C.D."/>
        </authorList>
    </citation>
    <scope>GENOME REANNOTATION</scope>
    <source>
        <strain evidence="3">A17</strain>
        <strain evidence="5 6">cv. Jemalong A17</strain>
    </source>
</reference>
<accession>A0A072VH86</accession>
<dbReference type="GO" id="GO:0016747">
    <property type="term" value="F:acyltransferase activity, transferring groups other than amino-acyl groups"/>
    <property type="evidence" value="ECO:0000318"/>
    <property type="project" value="GO_Central"/>
</dbReference>
<dbReference type="KEGG" id="mtr:25482871"/>
<keyword evidence="6" id="KW-1185">Reference proteome</keyword>
<dbReference type="PANTHER" id="PTHR31147">
    <property type="entry name" value="ACYL TRANSFERASE 4"/>
    <property type="match status" value="1"/>
</dbReference>
<evidence type="ECO:0000313" key="4">
    <source>
        <dbReference type="EMBL" id="RHN78446.1"/>
    </source>
</evidence>
<sequence length="461" mass="51644">MAQSLVFKVKRCATEFVRPSKPTPHEIKLLSDIDDQEGLRYQTRLIQFYKYDPNMAGKDPVDIIRKALAKTLVFYYPFAGRLREGPSRKLMVDCNDEGILFIEADADVTLEQFGEDLHPPFPCIDELLYDVPGSSVVLNTPLLLIQVTRLKCGGFIFALRLNHTISDSSGLFKFLSALGEISRGMNEPSISPVWCRELLNARNPPRITCTHHEYEEVPRNKGTVIPLDDMVHHTFFFGPTEVAAIRSLLPVHPLQQHTDFEIISAFCWRCRTIALQLDTNEEVRFICVVDGRSKSVNLQLPKGYYGNALANSAMVTTAGKLIENPLAYALNLVKKAKANVTQEYMHSIADLMVIKGRPHFNVVKSYLVSDVTRGGFEKVDYGWGKPIYGGPARGADGDIPGLASFHIPFKNAKGEEGLVIPFYFPNQVMERFVKEMDSVLKSNTNKPTKCDKKSGIIVSSL</sequence>
<evidence type="ECO:0000313" key="3">
    <source>
        <dbReference type="EMBL" id="KEH40971.1"/>
    </source>
</evidence>
<evidence type="ECO:0000256" key="2">
    <source>
        <dbReference type="ARBA" id="ARBA00022679"/>
    </source>
</evidence>
<comment type="similarity">
    <text evidence="1">Belongs to the plant acyltransferase family.</text>
</comment>
<keyword evidence="2 4" id="KW-0808">Transferase</keyword>
<reference evidence="5" key="3">
    <citation type="submission" date="2015-04" db="UniProtKB">
        <authorList>
            <consortium name="EnsemblPlants"/>
        </authorList>
    </citation>
    <scope>IDENTIFICATION</scope>
    <source>
        <strain evidence="5">cv. Jemalong A17</strain>
    </source>
</reference>
<dbReference type="OrthoDB" id="1483986at2759"/>
<evidence type="ECO:0000313" key="6">
    <source>
        <dbReference type="Proteomes" id="UP000002051"/>
    </source>
</evidence>
<dbReference type="Proteomes" id="UP000002051">
    <property type="component" value="Unassembled WGS sequence"/>
</dbReference>
<reference evidence="3 6" key="1">
    <citation type="journal article" date="2011" name="Nature">
        <title>The Medicago genome provides insight into the evolution of rhizobial symbioses.</title>
        <authorList>
            <person name="Young N.D."/>
            <person name="Debelle F."/>
            <person name="Oldroyd G.E."/>
            <person name="Geurts R."/>
            <person name="Cannon S.B."/>
            <person name="Udvardi M.K."/>
            <person name="Benedito V.A."/>
            <person name="Mayer K.F."/>
            <person name="Gouzy J."/>
            <person name="Schoof H."/>
            <person name="Van de Peer Y."/>
            <person name="Proost S."/>
            <person name="Cook D.R."/>
            <person name="Meyers B.C."/>
            <person name="Spannagl M."/>
            <person name="Cheung F."/>
            <person name="De Mita S."/>
            <person name="Krishnakumar V."/>
            <person name="Gundlach H."/>
            <person name="Zhou S."/>
            <person name="Mudge J."/>
            <person name="Bharti A.K."/>
            <person name="Murray J.D."/>
            <person name="Naoumkina M.A."/>
            <person name="Rosen B."/>
            <person name="Silverstein K.A."/>
            <person name="Tang H."/>
            <person name="Rombauts S."/>
            <person name="Zhao P.X."/>
            <person name="Zhou P."/>
            <person name="Barbe V."/>
            <person name="Bardou P."/>
            <person name="Bechner M."/>
            <person name="Bellec A."/>
            <person name="Berger A."/>
            <person name="Berges H."/>
            <person name="Bidwell S."/>
            <person name="Bisseling T."/>
            <person name="Choisne N."/>
            <person name="Couloux A."/>
            <person name="Denny R."/>
            <person name="Deshpande S."/>
            <person name="Dai X."/>
            <person name="Doyle J.J."/>
            <person name="Dudez A.M."/>
            <person name="Farmer A.D."/>
            <person name="Fouteau S."/>
            <person name="Franken C."/>
            <person name="Gibelin C."/>
            <person name="Gish J."/>
            <person name="Goldstein S."/>
            <person name="Gonzalez A.J."/>
            <person name="Green P.J."/>
            <person name="Hallab A."/>
            <person name="Hartog M."/>
            <person name="Hua A."/>
            <person name="Humphray S.J."/>
            <person name="Jeong D.H."/>
            <person name="Jing Y."/>
            <person name="Jocker A."/>
            <person name="Kenton S.M."/>
            <person name="Kim D.J."/>
            <person name="Klee K."/>
            <person name="Lai H."/>
            <person name="Lang C."/>
            <person name="Lin S."/>
            <person name="Macmil S.L."/>
            <person name="Magdelenat G."/>
            <person name="Matthews L."/>
            <person name="McCorrison J."/>
            <person name="Monaghan E.L."/>
            <person name="Mun J.H."/>
            <person name="Najar F.Z."/>
            <person name="Nicholson C."/>
            <person name="Noirot C."/>
            <person name="O'Bleness M."/>
            <person name="Paule C.R."/>
            <person name="Poulain J."/>
            <person name="Prion F."/>
            <person name="Qin B."/>
            <person name="Qu C."/>
            <person name="Retzel E.F."/>
            <person name="Riddle C."/>
            <person name="Sallet E."/>
            <person name="Samain S."/>
            <person name="Samson N."/>
            <person name="Sanders I."/>
            <person name="Saurat O."/>
            <person name="Scarpelli C."/>
            <person name="Schiex T."/>
            <person name="Segurens B."/>
            <person name="Severin A.J."/>
            <person name="Sherrier D.J."/>
            <person name="Shi R."/>
            <person name="Sims S."/>
            <person name="Singer S.R."/>
            <person name="Sinharoy S."/>
            <person name="Sterck L."/>
            <person name="Viollet A."/>
            <person name="Wang B.B."/>
            <person name="Wang K."/>
            <person name="Wang M."/>
            <person name="Wang X."/>
            <person name="Warfsmann J."/>
            <person name="Weissenbach J."/>
            <person name="White D.D."/>
            <person name="White J.D."/>
            <person name="Wiley G.B."/>
            <person name="Wincker P."/>
            <person name="Xing Y."/>
            <person name="Yang L."/>
            <person name="Yao Z."/>
            <person name="Ying F."/>
            <person name="Zhai J."/>
            <person name="Zhou L."/>
            <person name="Zuber A."/>
            <person name="Denarie J."/>
            <person name="Dixon R.A."/>
            <person name="May G.D."/>
            <person name="Schwartz D.C."/>
            <person name="Rogers J."/>
            <person name="Quetier F."/>
            <person name="Town C.D."/>
            <person name="Roe B.A."/>
        </authorList>
    </citation>
    <scope>NUCLEOTIDE SEQUENCE [LARGE SCALE GENOMIC DNA]</scope>
    <source>
        <strain evidence="3">A17</strain>
        <strain evidence="5 6">cv. Jemalong A17</strain>
    </source>
</reference>
<dbReference type="EMBL" id="PSQE01000001">
    <property type="protein sequence ID" value="RHN78446.1"/>
    <property type="molecule type" value="Genomic_DNA"/>
</dbReference>
<dbReference type="AlphaFoldDB" id="A0A072VH86"/>
<keyword evidence="4" id="KW-0012">Acyltransferase</keyword>
<dbReference type="ExpressionAtlas" id="A0A072VH86">
    <property type="expression patterns" value="differential"/>
</dbReference>
<dbReference type="EMBL" id="CM001217">
    <property type="protein sequence ID" value="KEH40971.1"/>
    <property type="molecule type" value="Genomic_DNA"/>
</dbReference>
<dbReference type="EnsemblPlants" id="KEH40971">
    <property type="protein sequence ID" value="KEH40971"/>
    <property type="gene ID" value="MTR_1g040215"/>
</dbReference>
<protein>
    <submittedName>
        <fullName evidence="3 4">Benzyl alcohol O-benzoyltransferase</fullName>
        <ecNumber evidence="4">2.3.1.196</ecNumber>
    </submittedName>
</protein>